<comment type="caution">
    <text evidence="9">The sequence shown here is derived from an EMBL/GenBank/DDBJ whole genome shotgun (WGS) entry which is preliminary data.</text>
</comment>
<name>A0A919B042_9ACTN</name>
<keyword evidence="2" id="KW-0964">Secreted</keyword>
<dbReference type="Gene3D" id="1.10.150.480">
    <property type="match status" value="1"/>
</dbReference>
<dbReference type="AlphaFoldDB" id="A0A919B042"/>
<proteinExistence type="predicted"/>
<reference evidence="9" key="1">
    <citation type="journal article" date="2014" name="Int. J. Syst. Evol. Microbiol.">
        <title>Complete genome sequence of Corynebacterium casei LMG S-19264T (=DSM 44701T), isolated from a smear-ripened cheese.</title>
        <authorList>
            <consortium name="US DOE Joint Genome Institute (JGI-PGF)"/>
            <person name="Walter F."/>
            <person name="Albersmeier A."/>
            <person name="Kalinowski J."/>
            <person name="Ruckert C."/>
        </authorList>
    </citation>
    <scope>NUCLEOTIDE SEQUENCE</scope>
    <source>
        <strain evidence="9">JCM 4059</strain>
    </source>
</reference>
<feature type="signal peptide" evidence="7">
    <location>
        <begin position="1"/>
        <end position="29"/>
    </location>
</feature>
<dbReference type="InterPro" id="IPR019931">
    <property type="entry name" value="LPXTG_anchor"/>
</dbReference>
<dbReference type="Proteomes" id="UP000638313">
    <property type="component" value="Unassembled WGS sequence"/>
</dbReference>
<evidence type="ECO:0000256" key="1">
    <source>
        <dbReference type="ARBA" id="ARBA00022512"/>
    </source>
</evidence>
<dbReference type="InterPro" id="IPR023849">
    <property type="entry name" value="TQXA_dom"/>
</dbReference>
<keyword evidence="1" id="KW-0134">Cell wall</keyword>
<organism evidence="9 10">
    <name type="scientific">Streptomyces mashuensis</name>
    <dbReference type="NCBI Taxonomy" id="33904"/>
    <lineage>
        <taxon>Bacteria</taxon>
        <taxon>Bacillati</taxon>
        <taxon>Actinomycetota</taxon>
        <taxon>Actinomycetes</taxon>
        <taxon>Kitasatosporales</taxon>
        <taxon>Streptomycetaceae</taxon>
        <taxon>Streptomyces</taxon>
    </lineage>
</organism>
<dbReference type="Pfam" id="PF08341">
    <property type="entry name" value="TED"/>
    <property type="match status" value="1"/>
</dbReference>
<keyword evidence="6" id="KW-0472">Membrane</keyword>
<protein>
    <submittedName>
        <fullName evidence="9">TQXA domain-containing protein</fullName>
    </submittedName>
</protein>
<dbReference type="RefSeq" id="WP_190128778.1">
    <property type="nucleotide sequence ID" value="NZ_BNBD01000002.1"/>
</dbReference>
<evidence type="ECO:0000256" key="3">
    <source>
        <dbReference type="ARBA" id="ARBA00022729"/>
    </source>
</evidence>
<dbReference type="NCBIfam" id="NF041528">
    <property type="entry name" value="strep_LAETG"/>
    <property type="match status" value="1"/>
</dbReference>
<dbReference type="EMBL" id="BNBD01000002">
    <property type="protein sequence ID" value="GHF35968.1"/>
    <property type="molecule type" value="Genomic_DNA"/>
</dbReference>
<evidence type="ECO:0000256" key="6">
    <source>
        <dbReference type="SAM" id="Phobius"/>
    </source>
</evidence>
<feature type="transmembrane region" description="Helical" evidence="6">
    <location>
        <begin position="450"/>
        <end position="469"/>
    </location>
</feature>
<accession>A0A919B042</accession>
<dbReference type="NCBIfam" id="TIGR03934">
    <property type="entry name" value="TQXA_dom"/>
    <property type="match status" value="1"/>
</dbReference>
<keyword evidence="4" id="KW-0572">Peptidoglycan-anchor</keyword>
<feature type="compositionally biased region" description="Low complexity" evidence="5">
    <location>
        <begin position="401"/>
        <end position="433"/>
    </location>
</feature>
<feature type="region of interest" description="Disordered" evidence="5">
    <location>
        <begin position="193"/>
        <end position="212"/>
    </location>
</feature>
<evidence type="ECO:0000256" key="7">
    <source>
        <dbReference type="SAM" id="SignalP"/>
    </source>
</evidence>
<dbReference type="PROSITE" id="PS50847">
    <property type="entry name" value="GRAM_POS_ANCHORING"/>
    <property type="match status" value="1"/>
</dbReference>
<gene>
    <name evidence="9" type="ORF">GCM10010218_16770</name>
</gene>
<evidence type="ECO:0000313" key="10">
    <source>
        <dbReference type="Proteomes" id="UP000638313"/>
    </source>
</evidence>
<feature type="domain" description="Gram-positive cocci surface proteins LPxTG" evidence="8">
    <location>
        <begin position="439"/>
        <end position="474"/>
    </location>
</feature>
<evidence type="ECO:0000256" key="5">
    <source>
        <dbReference type="SAM" id="MobiDB-lite"/>
    </source>
</evidence>
<evidence type="ECO:0000256" key="4">
    <source>
        <dbReference type="ARBA" id="ARBA00023088"/>
    </source>
</evidence>
<evidence type="ECO:0000256" key="2">
    <source>
        <dbReference type="ARBA" id="ARBA00022525"/>
    </source>
</evidence>
<keyword evidence="10" id="KW-1185">Reference proteome</keyword>
<feature type="chain" id="PRO_5038756979" evidence="7">
    <location>
        <begin position="30"/>
        <end position="474"/>
    </location>
</feature>
<reference evidence="9" key="2">
    <citation type="submission" date="2020-09" db="EMBL/GenBank/DDBJ databases">
        <authorList>
            <person name="Sun Q."/>
            <person name="Ohkuma M."/>
        </authorList>
    </citation>
    <scope>NUCLEOTIDE SEQUENCE</scope>
    <source>
        <strain evidence="9">JCM 4059</strain>
    </source>
</reference>
<feature type="region of interest" description="Disordered" evidence="5">
    <location>
        <begin position="401"/>
        <end position="442"/>
    </location>
</feature>
<keyword evidence="3 7" id="KW-0732">Signal</keyword>
<keyword evidence="6" id="KW-0812">Transmembrane</keyword>
<keyword evidence="6" id="KW-1133">Transmembrane helix</keyword>
<evidence type="ECO:0000313" key="9">
    <source>
        <dbReference type="EMBL" id="GHF35968.1"/>
    </source>
</evidence>
<evidence type="ECO:0000259" key="8">
    <source>
        <dbReference type="PROSITE" id="PS50847"/>
    </source>
</evidence>
<sequence length="474" mass="47341">MNALMRRGAARLAAAFLASGLAAVGPLAAAAPAAADDAPRTTGGVTATLGRITQGARAVVKDSGRATDVLAGLYEMKVDDGGNLQTYSVDIRTNAVDGTKYKEADWAESSLHANQNAGKIRWILENSYPQVNDLAKLAKAAGADKLGPNTAAAGTQVAIWRYADGVTVDAADPDAQKLADHLYKNAENLDEPKASLRLGPPAVSGRPGQRIGPVTVRTTAGSVTVTPSGDAVGKGIKIVDKDGKPVTSTTDGGQVYFDVPAGAADGTASLKAGAATKVPVGRAFIGVGTKTQTQVLAGSSEATTGATATATWAQKGAIPAVSGRKDCARGGMEVTTENKGDQPFAFELDGRKDTVGPGASKAVLVTVAEDHAYRITVTGPHGFAKTFSGILDCRTAGIGTTSATSGPLPSASPSGAAASRTAGTAGSAGRAGASAGGDLAGTGSSSATPLMAGVAVVLMIAGGTAVYLLRRREA</sequence>
<dbReference type="InterPro" id="IPR013552">
    <property type="entry name" value="Thioester_dom"/>
</dbReference>